<dbReference type="Ensembl" id="ENSMUNT00000017943.2">
    <property type="protein sequence ID" value="ENSMUNP00000015599.2"/>
    <property type="gene ID" value="ENSMUNG00000012025.2"/>
</dbReference>
<keyword evidence="4" id="KW-1133">Transmembrane helix</keyword>
<dbReference type="SUPFAM" id="SSF54928">
    <property type="entry name" value="RNA-binding domain, RBD"/>
    <property type="match status" value="3"/>
</dbReference>
<evidence type="ECO:0000256" key="2">
    <source>
        <dbReference type="ARBA" id="ARBA00022884"/>
    </source>
</evidence>
<organism evidence="5 6">
    <name type="scientific">Melopsittacus undulatus</name>
    <name type="common">Budgerigar</name>
    <name type="synonym">Psittacus undulatus</name>
    <dbReference type="NCBI Taxonomy" id="13146"/>
    <lineage>
        <taxon>Eukaryota</taxon>
        <taxon>Metazoa</taxon>
        <taxon>Chordata</taxon>
        <taxon>Craniata</taxon>
        <taxon>Vertebrata</taxon>
        <taxon>Euteleostomi</taxon>
        <taxon>Archelosauria</taxon>
        <taxon>Archosauria</taxon>
        <taxon>Dinosauria</taxon>
        <taxon>Saurischia</taxon>
        <taxon>Theropoda</taxon>
        <taxon>Coelurosauria</taxon>
        <taxon>Aves</taxon>
        <taxon>Neognathae</taxon>
        <taxon>Neoaves</taxon>
        <taxon>Telluraves</taxon>
        <taxon>Australaves</taxon>
        <taxon>Psittaciformes</taxon>
        <taxon>Psittaculidae</taxon>
        <taxon>Melopsittacus</taxon>
    </lineage>
</organism>
<evidence type="ECO:0000256" key="3">
    <source>
        <dbReference type="SAM" id="MobiDB-lite"/>
    </source>
</evidence>
<accession>A0A8C6NDQ2</accession>
<dbReference type="PROSITE" id="PS50102">
    <property type="entry name" value="RRM"/>
    <property type="match status" value="1"/>
</dbReference>
<evidence type="ECO:0000256" key="4">
    <source>
        <dbReference type="SAM" id="Phobius"/>
    </source>
</evidence>
<dbReference type="Proteomes" id="UP000694405">
    <property type="component" value="Chromosome 7"/>
</dbReference>
<feature type="region of interest" description="Disordered" evidence="3">
    <location>
        <begin position="250"/>
        <end position="276"/>
    </location>
</feature>
<keyword evidence="4" id="KW-0472">Membrane</keyword>
<feature type="compositionally biased region" description="Pro residues" evidence="3">
    <location>
        <begin position="166"/>
        <end position="180"/>
    </location>
</feature>
<feature type="compositionally biased region" description="Basic and acidic residues" evidence="3">
    <location>
        <begin position="265"/>
        <end position="276"/>
    </location>
</feature>
<reference evidence="5" key="1">
    <citation type="submission" date="2020-03" db="EMBL/GenBank/DDBJ databases">
        <title>Melopsittacus undulatus (budgerigar) genome, bMelUnd1, maternal haplotype with Z.</title>
        <authorList>
            <person name="Gedman G."/>
            <person name="Mountcastle J."/>
            <person name="Haase B."/>
            <person name="Formenti G."/>
            <person name="Wright T."/>
            <person name="Apodaca J."/>
            <person name="Pelan S."/>
            <person name="Chow W."/>
            <person name="Rhie A."/>
            <person name="Howe K."/>
            <person name="Fedrigo O."/>
            <person name="Jarvis E.D."/>
        </authorList>
    </citation>
    <scope>NUCLEOTIDE SEQUENCE [LARGE SCALE GENOMIC DNA]</scope>
</reference>
<feature type="region of interest" description="Disordered" evidence="3">
    <location>
        <begin position="84"/>
        <end position="113"/>
    </location>
</feature>
<dbReference type="InterPro" id="IPR050666">
    <property type="entry name" value="ESRP"/>
</dbReference>
<dbReference type="Pfam" id="PF00076">
    <property type="entry name" value="RRM_1"/>
    <property type="match status" value="1"/>
</dbReference>
<dbReference type="InterPro" id="IPR012677">
    <property type="entry name" value="Nucleotide-bd_a/b_plait_sf"/>
</dbReference>
<evidence type="ECO:0000313" key="6">
    <source>
        <dbReference type="Proteomes" id="UP000694405"/>
    </source>
</evidence>
<keyword evidence="4" id="KW-0812">Transmembrane</keyword>
<keyword evidence="1" id="KW-0677">Repeat</keyword>
<proteinExistence type="predicted"/>
<protein>
    <submittedName>
        <fullName evidence="5">Uncharacterized protein</fullName>
    </submittedName>
</protein>
<reference evidence="5" key="3">
    <citation type="submission" date="2025-09" db="UniProtKB">
        <authorList>
            <consortium name="Ensembl"/>
        </authorList>
    </citation>
    <scope>IDENTIFICATION</scope>
</reference>
<evidence type="ECO:0000313" key="5">
    <source>
        <dbReference type="Ensembl" id="ENSMUNP00000015599.2"/>
    </source>
</evidence>
<dbReference type="GO" id="GO:0003723">
    <property type="term" value="F:RNA binding"/>
    <property type="evidence" value="ECO:0007669"/>
    <property type="project" value="UniProtKB-UniRule"/>
</dbReference>
<keyword evidence="2" id="KW-0694">RNA-binding</keyword>
<feature type="region of interest" description="Disordered" evidence="3">
    <location>
        <begin position="125"/>
        <end position="193"/>
    </location>
</feature>
<gene>
    <name evidence="5" type="primary">LOC101873888</name>
</gene>
<dbReference type="InterPro" id="IPR035979">
    <property type="entry name" value="RBD_domain_sf"/>
</dbReference>
<dbReference type="Gene3D" id="3.30.70.330">
    <property type="match status" value="3"/>
</dbReference>
<reference evidence="5" key="2">
    <citation type="submission" date="2025-08" db="UniProtKB">
        <authorList>
            <consortium name="Ensembl"/>
        </authorList>
    </citation>
    <scope>IDENTIFICATION</scope>
</reference>
<feature type="compositionally biased region" description="Polar residues" evidence="3">
    <location>
        <begin position="251"/>
        <end position="264"/>
    </location>
</feature>
<evidence type="ECO:0000256" key="1">
    <source>
        <dbReference type="ARBA" id="ARBA00022737"/>
    </source>
</evidence>
<keyword evidence="6" id="KW-1185">Reference proteome</keyword>
<dbReference type="InterPro" id="IPR000504">
    <property type="entry name" value="RRM_dom"/>
</dbReference>
<dbReference type="AlphaFoldDB" id="A0A8C6NDQ2"/>
<accession>A0A8V5GBK5</accession>
<sequence length="604" mass="66591">MGARGRKSVLLKVCRKGCKRVVVVKSDLNLYIAKIPWIFFPFVFGFAKLHLYKTMLMVTEALHEHKPVITCESLTHVSLFTRVRQGASHRPPSAAHQRAGDNPTSSPRSRDMVPLPLFTPEVLRVGRQQPPGPAQTGECRLQARRSQARAATGYNPSGRWEAKAEPPQPKAPAPPAPPAPAGKGRRSPPSAMAAAAAARRGLAALVLGRCPPLLPCLLPAPARTLPCGAAAGGPGLGTLRAPAALRAAGRSYSQVTDAPSQQGHLSEEEQESPKAENDNVFLIRAQGFPFSCTEEDVLTFFDSCRIRNGENGIHFLLHSDGRRKGEALIELESKADVQRALQKHLRYMGPRYVKVFEVHDSDVESLLQNLQDESQAINDGVVLLRGLPFNSTEDDITYFFSGLKITDIVFVYRGERRTGEAFVQFAAPDMAAKALLRHREYMGNRYIEVYVSRKHQMQKHLPYDRQTVIYRKARREYEYISEERESTDMGGSGDGKGNKLCREGMESSGHVVQSGSVSSPLHFVHMKGFPTQASARDIINFFAPLKPTRILIEYNSHGDATGEADVHFESHEDAVAAMAKEGSQLQCSAIELFLNKHPTAKENC</sequence>
<dbReference type="PANTHER" id="PTHR13976">
    <property type="entry name" value="HETEROGENEOUS NUCLEAR RIBONUCLEOPROTEIN-RELATED"/>
    <property type="match status" value="1"/>
</dbReference>
<feature type="transmembrane region" description="Helical" evidence="4">
    <location>
        <begin position="28"/>
        <end position="47"/>
    </location>
</feature>
<name>A0A8C6NDQ2_MELUD</name>
<dbReference type="SMART" id="SM00360">
    <property type="entry name" value="RRM"/>
    <property type="match status" value="3"/>
</dbReference>